<evidence type="ECO:0000256" key="4">
    <source>
        <dbReference type="ARBA" id="ARBA00022553"/>
    </source>
</evidence>
<evidence type="ECO:0000256" key="6">
    <source>
        <dbReference type="ARBA" id="ARBA00022777"/>
    </source>
</evidence>
<dbReference type="CDD" id="cd00130">
    <property type="entry name" value="PAS"/>
    <property type="match status" value="1"/>
</dbReference>
<dbReference type="PROSITE" id="PS50109">
    <property type="entry name" value="HIS_KIN"/>
    <property type="match status" value="1"/>
</dbReference>
<dbReference type="Pfam" id="PF13426">
    <property type="entry name" value="PAS_9"/>
    <property type="match status" value="1"/>
</dbReference>
<dbReference type="InterPro" id="IPR000014">
    <property type="entry name" value="PAS"/>
</dbReference>
<dbReference type="InterPro" id="IPR004358">
    <property type="entry name" value="Sig_transdc_His_kin-like_C"/>
</dbReference>
<comment type="catalytic activity">
    <reaction evidence="1">
        <text>ATP + protein L-histidine = ADP + protein N-phospho-L-histidine.</text>
        <dbReference type="EC" id="2.7.13.3"/>
    </reaction>
</comment>
<feature type="transmembrane region" description="Helical" evidence="11">
    <location>
        <begin position="296"/>
        <end position="321"/>
    </location>
</feature>
<comment type="caution">
    <text evidence="14">The sequence shown here is derived from an EMBL/GenBank/DDBJ whole genome shotgun (WGS) entry which is preliminary data.</text>
</comment>
<sequence>MTDFVPENQTIQLANPPAISVQKSRLQLPRSLSTFETWGFGSTGLLLWFGVAPGMHIELGEKAIWVWIPSAIVAVFLNLQIKQLGKHWQDMSGGTPNYAARLLKDYPFIAKYGVIGYWLGWVSVPAVNAIILADLIKTTLLEFNLQSPDGLLRVIFVILPYIVAFSGTRSLAIFQAFFIVPAVSLLIAFCVGGLGWLAFAPASPGFLPAAGVAAPSFVLWAKWFFVAVYAVYGCETASSFISESRRPDLTLQCLKYMAILIPIVYVGGSWVLARLSTDPQAGENTFLHLLSAAQPFWGNAATSLITFLVAAGCLLSSVTAVSNSPRVLYQLALDRHLSPLFTLFTTRSVIGHGLVATLIMSLICLLWGDVSRVVMITGTGYLASMMVVHLGIWIKRDRSEALYPYWAILFLAIEVVVLVVGGIAWSWLDLLIGLILPILVSGADALMRRLPFSFFQLQWWTKFYRRKTSLRSFDFMIVQTITIIILVCGSTGLGWLAHRFLYLRNENRPEDNSLNALFLVLLLVIAFIGIAIACWTSLPQVIAMGEAKQRAEHLFVAALDAMLIVNNKGEICQVNPAAELLFEMDATQLLGRPLNLFLEEIDYDPALWDSLSEKTLKHKNLFNSETQIPCVVEIAVSEYFNQSDGTQEYIAILRDITDRKYAEMRLQRSLNEQEELTQQATEQAKELEIVLQNLQSTQTQLIQTEKMSSLGQLVAGVAHEINNPVNFIYGNLSHSVTYSRDLLELVDRYQAWERQQAIAPSPEIQTFIEDIDLDFLREDLPKVLHSMKLGAERIRQIVLTLRNFSRLDEAEMKPIDIHEGIDSTLLLLQNRLKSNPDHKEVQIIKNYGELPLVDCFAGQLNQVFMNLLSNAIDALQTTEKEGFFSGNESPSVTISTQIVNTNFVQISFKDNGYGMPESIKEKIFNPFFTTKPVGEGTGLGLSISYKIIVDKHGGKIQCISEERKGTEFLIEIPLSRPES</sequence>
<dbReference type="PROSITE" id="PS50113">
    <property type="entry name" value="PAC"/>
    <property type="match status" value="1"/>
</dbReference>
<dbReference type="Gene3D" id="3.30.450.20">
    <property type="entry name" value="PAS domain"/>
    <property type="match status" value="1"/>
</dbReference>
<feature type="transmembrane region" description="Helical" evidence="11">
    <location>
        <begin position="374"/>
        <end position="394"/>
    </location>
</feature>
<dbReference type="GO" id="GO:0000155">
    <property type="term" value="F:phosphorelay sensor kinase activity"/>
    <property type="evidence" value="ECO:0007669"/>
    <property type="project" value="InterPro"/>
</dbReference>
<dbReference type="Gene3D" id="3.30.565.10">
    <property type="entry name" value="Histidine kinase-like ATPase, C-terminal domain"/>
    <property type="match status" value="1"/>
</dbReference>
<keyword evidence="8" id="KW-0902">Two-component regulatory system</keyword>
<feature type="coiled-coil region" evidence="10">
    <location>
        <begin position="663"/>
        <end position="697"/>
    </location>
</feature>
<feature type="transmembrane region" description="Helical" evidence="11">
    <location>
        <begin position="473"/>
        <end position="496"/>
    </location>
</feature>
<dbReference type="SUPFAM" id="SSF47384">
    <property type="entry name" value="Homodimeric domain of signal transducing histidine kinase"/>
    <property type="match status" value="1"/>
</dbReference>
<dbReference type="InterPro" id="IPR005467">
    <property type="entry name" value="His_kinase_dom"/>
</dbReference>
<feature type="domain" description="PAC" evidence="13">
    <location>
        <begin position="614"/>
        <end position="668"/>
    </location>
</feature>
<dbReference type="AlphaFoldDB" id="A0A2W4W6J9"/>
<feature type="transmembrane region" description="Helical" evidence="11">
    <location>
        <begin position="205"/>
        <end position="232"/>
    </location>
</feature>
<dbReference type="InterPro" id="IPR036097">
    <property type="entry name" value="HisK_dim/P_sf"/>
</dbReference>
<keyword evidence="5 11" id="KW-0812">Transmembrane</keyword>
<evidence type="ECO:0000256" key="9">
    <source>
        <dbReference type="ARBA" id="ARBA00023136"/>
    </source>
</evidence>
<organism evidence="14 15">
    <name type="scientific">Pseudanabaena frigida</name>
    <dbReference type="NCBI Taxonomy" id="945775"/>
    <lineage>
        <taxon>Bacteria</taxon>
        <taxon>Bacillati</taxon>
        <taxon>Cyanobacteriota</taxon>
        <taxon>Cyanophyceae</taxon>
        <taxon>Pseudanabaenales</taxon>
        <taxon>Pseudanabaenaceae</taxon>
        <taxon>Pseudanabaena</taxon>
    </lineage>
</organism>
<keyword evidence="9 11" id="KW-0472">Membrane</keyword>
<dbReference type="PANTHER" id="PTHR43065">
    <property type="entry name" value="SENSOR HISTIDINE KINASE"/>
    <property type="match status" value="1"/>
</dbReference>
<feature type="transmembrane region" description="Helical" evidence="11">
    <location>
        <begin position="63"/>
        <end position="81"/>
    </location>
</feature>
<dbReference type="InterPro" id="IPR002293">
    <property type="entry name" value="AA/rel_permease1"/>
</dbReference>
<dbReference type="SMART" id="SM00387">
    <property type="entry name" value="HATPase_c"/>
    <property type="match status" value="1"/>
</dbReference>
<evidence type="ECO:0000259" key="13">
    <source>
        <dbReference type="PROSITE" id="PS50113"/>
    </source>
</evidence>
<feature type="domain" description="Histidine kinase" evidence="12">
    <location>
        <begin position="716"/>
        <end position="976"/>
    </location>
</feature>
<evidence type="ECO:0000256" key="1">
    <source>
        <dbReference type="ARBA" id="ARBA00000085"/>
    </source>
</evidence>
<dbReference type="NCBIfam" id="TIGR00229">
    <property type="entry name" value="sensory_box"/>
    <property type="match status" value="1"/>
</dbReference>
<evidence type="ECO:0000256" key="7">
    <source>
        <dbReference type="ARBA" id="ARBA00022989"/>
    </source>
</evidence>
<feature type="transmembrane region" description="Helical" evidence="11">
    <location>
        <begin position="109"/>
        <end position="131"/>
    </location>
</feature>
<keyword evidence="7 11" id="KW-1133">Transmembrane helix</keyword>
<evidence type="ECO:0000256" key="11">
    <source>
        <dbReference type="SAM" id="Phobius"/>
    </source>
</evidence>
<dbReference type="CDD" id="cd00082">
    <property type="entry name" value="HisKA"/>
    <property type="match status" value="1"/>
</dbReference>
<keyword evidence="6 14" id="KW-0418">Kinase</keyword>
<dbReference type="PANTHER" id="PTHR43065:SF50">
    <property type="entry name" value="HISTIDINE KINASE"/>
    <property type="match status" value="1"/>
</dbReference>
<gene>
    <name evidence="14" type="ORF">DCF19_12820</name>
</gene>
<evidence type="ECO:0000256" key="3">
    <source>
        <dbReference type="ARBA" id="ARBA00012438"/>
    </source>
</evidence>
<dbReference type="GO" id="GO:0016020">
    <property type="term" value="C:membrane"/>
    <property type="evidence" value="ECO:0007669"/>
    <property type="project" value="UniProtKB-SubCell"/>
</dbReference>
<feature type="transmembrane region" description="Helical" evidence="11">
    <location>
        <begin position="406"/>
        <end position="425"/>
    </location>
</feature>
<dbReference type="PRINTS" id="PR00344">
    <property type="entry name" value="BCTRLSENSOR"/>
</dbReference>
<feature type="transmembrane region" description="Helical" evidence="11">
    <location>
        <begin position="341"/>
        <end position="368"/>
    </location>
</feature>
<dbReference type="InterPro" id="IPR000700">
    <property type="entry name" value="PAS-assoc_C"/>
</dbReference>
<evidence type="ECO:0000313" key="14">
    <source>
        <dbReference type="EMBL" id="PZO40062.1"/>
    </source>
</evidence>
<reference evidence="14 15" key="1">
    <citation type="submission" date="2018-04" db="EMBL/GenBank/DDBJ databases">
        <authorList>
            <person name="Go L.Y."/>
            <person name="Mitchell J.A."/>
        </authorList>
    </citation>
    <scope>NUCLEOTIDE SEQUENCE [LARGE SCALE GENOMIC DNA]</scope>
    <source>
        <strain evidence="14">ULC066bin1</strain>
    </source>
</reference>
<dbReference type="InterPro" id="IPR036890">
    <property type="entry name" value="HATPase_C_sf"/>
</dbReference>
<dbReference type="Pfam" id="PF02518">
    <property type="entry name" value="HATPase_c"/>
    <property type="match status" value="1"/>
</dbReference>
<dbReference type="Pfam" id="PF13520">
    <property type="entry name" value="AA_permease_2"/>
    <property type="match status" value="1"/>
</dbReference>
<dbReference type="InterPro" id="IPR003594">
    <property type="entry name" value="HATPase_dom"/>
</dbReference>
<feature type="transmembrane region" description="Helical" evidence="11">
    <location>
        <begin position="253"/>
        <end position="276"/>
    </location>
</feature>
<evidence type="ECO:0000256" key="5">
    <source>
        <dbReference type="ARBA" id="ARBA00022692"/>
    </source>
</evidence>
<dbReference type="InterPro" id="IPR035965">
    <property type="entry name" value="PAS-like_dom_sf"/>
</dbReference>
<dbReference type="InterPro" id="IPR003661">
    <property type="entry name" value="HisK_dim/P_dom"/>
</dbReference>
<dbReference type="EC" id="2.7.13.3" evidence="3"/>
<dbReference type="SUPFAM" id="SSF55785">
    <property type="entry name" value="PYP-like sensor domain (PAS domain)"/>
    <property type="match status" value="1"/>
</dbReference>
<keyword evidence="6 14" id="KW-0808">Transferase</keyword>
<evidence type="ECO:0000313" key="15">
    <source>
        <dbReference type="Proteomes" id="UP000249467"/>
    </source>
</evidence>
<dbReference type="Gene3D" id="1.20.1740.10">
    <property type="entry name" value="Amino acid/polyamine transporter I"/>
    <property type="match status" value="1"/>
</dbReference>
<comment type="subcellular location">
    <subcellularLocation>
        <location evidence="2">Membrane</location>
        <topology evidence="2">Multi-pass membrane protein</topology>
    </subcellularLocation>
</comment>
<proteinExistence type="predicted"/>
<dbReference type="Gene3D" id="1.10.287.130">
    <property type="match status" value="1"/>
</dbReference>
<protein>
    <recommendedName>
        <fullName evidence="3">histidine kinase</fullName>
        <ecNumber evidence="3">2.7.13.3</ecNumber>
    </recommendedName>
</protein>
<evidence type="ECO:0000259" key="12">
    <source>
        <dbReference type="PROSITE" id="PS50109"/>
    </source>
</evidence>
<evidence type="ECO:0000256" key="10">
    <source>
        <dbReference type="SAM" id="Coils"/>
    </source>
</evidence>
<reference evidence="14 15" key="2">
    <citation type="submission" date="2018-06" db="EMBL/GenBank/DDBJ databases">
        <title>Metagenomic assembly of (sub)arctic Cyanobacteria and their associated microbiome from non-axenic cultures.</title>
        <authorList>
            <person name="Baurain D."/>
        </authorList>
    </citation>
    <scope>NUCLEOTIDE SEQUENCE [LARGE SCALE GENOMIC DNA]</scope>
    <source>
        <strain evidence="14">ULC066bin1</strain>
    </source>
</reference>
<dbReference type="GO" id="GO:0022857">
    <property type="term" value="F:transmembrane transporter activity"/>
    <property type="evidence" value="ECO:0007669"/>
    <property type="project" value="InterPro"/>
</dbReference>
<dbReference type="EMBL" id="QBML01000015">
    <property type="protein sequence ID" value="PZO40062.1"/>
    <property type="molecule type" value="Genomic_DNA"/>
</dbReference>
<dbReference type="SUPFAM" id="SSF55874">
    <property type="entry name" value="ATPase domain of HSP90 chaperone/DNA topoisomerase II/histidine kinase"/>
    <property type="match status" value="1"/>
</dbReference>
<evidence type="ECO:0000256" key="2">
    <source>
        <dbReference type="ARBA" id="ARBA00004141"/>
    </source>
</evidence>
<feature type="transmembrane region" description="Helical" evidence="11">
    <location>
        <begin position="516"/>
        <end position="538"/>
    </location>
</feature>
<dbReference type="Proteomes" id="UP000249467">
    <property type="component" value="Unassembled WGS sequence"/>
</dbReference>
<accession>A0A2W4W6J9</accession>
<feature type="transmembrane region" description="Helical" evidence="11">
    <location>
        <begin position="32"/>
        <end position="51"/>
    </location>
</feature>
<evidence type="ECO:0000256" key="8">
    <source>
        <dbReference type="ARBA" id="ARBA00023012"/>
    </source>
</evidence>
<feature type="transmembrane region" description="Helical" evidence="11">
    <location>
        <begin position="151"/>
        <end position="169"/>
    </location>
</feature>
<keyword evidence="4" id="KW-0597">Phosphoprotein</keyword>
<dbReference type="SMART" id="SM00091">
    <property type="entry name" value="PAS"/>
    <property type="match status" value="1"/>
</dbReference>
<keyword evidence="10" id="KW-0175">Coiled coil</keyword>
<feature type="transmembrane region" description="Helical" evidence="11">
    <location>
        <begin position="176"/>
        <end position="199"/>
    </location>
</feature>
<name>A0A2W4W6J9_9CYAN</name>